<evidence type="ECO:0000313" key="6">
    <source>
        <dbReference type="EMBL" id="PYI06092.1"/>
    </source>
</evidence>
<evidence type="ECO:0000256" key="5">
    <source>
        <dbReference type="SAM" id="Phobius"/>
    </source>
</evidence>
<proteinExistence type="predicted"/>
<dbReference type="Gene3D" id="1.20.1250.20">
    <property type="entry name" value="MFS general substrate transporter like domains"/>
    <property type="match status" value="1"/>
</dbReference>
<reference evidence="6 7" key="1">
    <citation type="submission" date="2018-02" db="EMBL/GenBank/DDBJ databases">
        <title>The genomes of Aspergillus section Nigri reveals drivers in fungal speciation.</title>
        <authorList>
            <consortium name="DOE Joint Genome Institute"/>
            <person name="Vesth T.C."/>
            <person name="Nybo J."/>
            <person name="Theobald S."/>
            <person name="Brandl J."/>
            <person name="Frisvad J.C."/>
            <person name="Nielsen K.F."/>
            <person name="Lyhne E.K."/>
            <person name="Kogle M.E."/>
            <person name="Kuo A."/>
            <person name="Riley R."/>
            <person name="Clum A."/>
            <person name="Nolan M."/>
            <person name="Lipzen A."/>
            <person name="Salamov A."/>
            <person name="Henrissat B."/>
            <person name="Wiebenga A."/>
            <person name="De vries R.P."/>
            <person name="Grigoriev I.V."/>
            <person name="Mortensen U.H."/>
            <person name="Andersen M.R."/>
            <person name="Baker S.E."/>
        </authorList>
    </citation>
    <scope>NUCLEOTIDE SEQUENCE [LARGE SCALE GENOMIC DNA]</scope>
    <source>
        <strain evidence="6 7">CBS 121057</strain>
    </source>
</reference>
<dbReference type="PANTHER" id="PTHR23502">
    <property type="entry name" value="MAJOR FACILITATOR SUPERFAMILY"/>
    <property type="match status" value="1"/>
</dbReference>
<evidence type="ECO:0000313" key="7">
    <source>
        <dbReference type="Proteomes" id="UP000248423"/>
    </source>
</evidence>
<keyword evidence="3 5" id="KW-1133">Transmembrane helix</keyword>
<dbReference type="PANTHER" id="PTHR23502:SF33">
    <property type="entry name" value="MAJOR FACILITATOR SUPERFAMILY (MFS) PROFILE DOMAIN-CONTAINING PROTEIN-RELATED"/>
    <property type="match status" value="1"/>
</dbReference>
<dbReference type="InterPro" id="IPR011701">
    <property type="entry name" value="MFS"/>
</dbReference>
<feature type="transmembrane region" description="Helical" evidence="5">
    <location>
        <begin position="336"/>
        <end position="356"/>
    </location>
</feature>
<dbReference type="OrthoDB" id="5296287at2759"/>
<feature type="transmembrane region" description="Helical" evidence="5">
    <location>
        <begin position="105"/>
        <end position="129"/>
    </location>
</feature>
<feature type="transmembrane region" description="Helical" evidence="5">
    <location>
        <begin position="141"/>
        <end position="162"/>
    </location>
</feature>
<evidence type="ECO:0000256" key="4">
    <source>
        <dbReference type="ARBA" id="ARBA00023136"/>
    </source>
</evidence>
<evidence type="ECO:0000256" key="3">
    <source>
        <dbReference type="ARBA" id="ARBA00022989"/>
    </source>
</evidence>
<sequence length="504" mass="55254">MSLESSPEKGFDARMPLAETVALATFPDSNPSVCQIPLEPLTFEQEAIGNSIEAENNATISDVLLADSGTGATILPLTDLNQGIVGWDSQEDPSMPLNFPRARKWMLISQVSAITFISSLATTIVAPAASYINADLHNSSSILSTFVTSVYLLGYVVGPLILGPASEVWGRRPVMSAANWSFVVWQRGGANAIAAVGVIFGPVLSPICGGFIAERAGWRWVGVISAAIELCNQESYAPVLMARKTARLAKELGRHDLRSCYNEWDSESAHPPRTARTWRRIRQDLTRPLRMLFLSRVVALFSSYMALIYGLFYLLLTTITTVYSDTYHWSPELTGLAYLGPSLGFLVGLVSIAATSDKLIIKLTARNDGIYEPEMRLPFMVLFGALIPIFLFWYGWAADKAVFWIVPLIGLMPFGFSMLGIFFSIQMYMIDAFPRYTASAMAAVTVSQSLLGALLPLAGPPLYGRLGLGWGNSLLGFIALVMVPVPYYLWKMGRSIRVQHPIEL</sequence>
<comment type="subcellular location">
    <subcellularLocation>
        <location evidence="1">Membrane</location>
        <topology evidence="1">Multi-pass membrane protein</topology>
    </subcellularLocation>
</comment>
<dbReference type="SUPFAM" id="SSF103473">
    <property type="entry name" value="MFS general substrate transporter"/>
    <property type="match status" value="1"/>
</dbReference>
<feature type="transmembrane region" description="Helical" evidence="5">
    <location>
        <begin position="377"/>
        <end position="396"/>
    </location>
</feature>
<feature type="transmembrane region" description="Helical" evidence="5">
    <location>
        <begin position="437"/>
        <end position="458"/>
    </location>
</feature>
<keyword evidence="7" id="KW-1185">Reference proteome</keyword>
<dbReference type="InterPro" id="IPR036259">
    <property type="entry name" value="MFS_trans_sf"/>
</dbReference>
<protein>
    <submittedName>
        <fullName evidence="6">MFS general substrate transporter</fullName>
    </submittedName>
</protein>
<feature type="transmembrane region" description="Helical" evidence="5">
    <location>
        <begin position="402"/>
        <end position="425"/>
    </location>
</feature>
<keyword evidence="4 5" id="KW-0472">Membrane</keyword>
<feature type="transmembrane region" description="Helical" evidence="5">
    <location>
        <begin position="470"/>
        <end position="490"/>
    </location>
</feature>
<keyword evidence="2 5" id="KW-0812">Transmembrane</keyword>
<dbReference type="GO" id="GO:0016020">
    <property type="term" value="C:membrane"/>
    <property type="evidence" value="ECO:0007669"/>
    <property type="project" value="UniProtKB-SubCell"/>
</dbReference>
<feature type="transmembrane region" description="Helical" evidence="5">
    <location>
        <begin position="289"/>
        <end position="316"/>
    </location>
</feature>
<dbReference type="Gene3D" id="1.20.1720.10">
    <property type="entry name" value="Multidrug resistance protein D"/>
    <property type="match status" value="1"/>
</dbReference>
<dbReference type="AlphaFoldDB" id="A0A319E7I4"/>
<evidence type="ECO:0000256" key="2">
    <source>
        <dbReference type="ARBA" id="ARBA00022692"/>
    </source>
</evidence>
<accession>A0A319E7I4</accession>
<gene>
    <name evidence="6" type="ORF">BO78DRAFT_407691</name>
</gene>
<dbReference type="Proteomes" id="UP000248423">
    <property type="component" value="Unassembled WGS sequence"/>
</dbReference>
<evidence type="ECO:0000256" key="1">
    <source>
        <dbReference type="ARBA" id="ARBA00004141"/>
    </source>
</evidence>
<dbReference type="GO" id="GO:0022857">
    <property type="term" value="F:transmembrane transporter activity"/>
    <property type="evidence" value="ECO:0007669"/>
    <property type="project" value="InterPro"/>
</dbReference>
<organism evidence="6 7">
    <name type="scientific">Aspergillus sclerotiicarbonarius (strain CBS 121057 / IBT 28362)</name>
    <dbReference type="NCBI Taxonomy" id="1448318"/>
    <lineage>
        <taxon>Eukaryota</taxon>
        <taxon>Fungi</taxon>
        <taxon>Dikarya</taxon>
        <taxon>Ascomycota</taxon>
        <taxon>Pezizomycotina</taxon>
        <taxon>Eurotiomycetes</taxon>
        <taxon>Eurotiomycetidae</taxon>
        <taxon>Eurotiales</taxon>
        <taxon>Aspergillaceae</taxon>
        <taxon>Aspergillus</taxon>
        <taxon>Aspergillus subgen. Circumdati</taxon>
    </lineage>
</organism>
<dbReference type="VEuPathDB" id="FungiDB:BO78DRAFT_407691"/>
<dbReference type="EMBL" id="KZ826352">
    <property type="protein sequence ID" value="PYI06092.1"/>
    <property type="molecule type" value="Genomic_DNA"/>
</dbReference>
<dbReference type="STRING" id="1448318.A0A319E7I4"/>
<dbReference type="Pfam" id="PF07690">
    <property type="entry name" value="MFS_1"/>
    <property type="match status" value="2"/>
</dbReference>
<name>A0A319E7I4_ASPSB</name>